<organism evidence="2 3">
    <name type="scientific">Stephanodiscus triporus</name>
    <dbReference type="NCBI Taxonomy" id="2934178"/>
    <lineage>
        <taxon>Eukaryota</taxon>
        <taxon>Sar</taxon>
        <taxon>Stramenopiles</taxon>
        <taxon>Ochrophyta</taxon>
        <taxon>Bacillariophyta</taxon>
        <taxon>Coscinodiscophyceae</taxon>
        <taxon>Thalassiosirophycidae</taxon>
        <taxon>Stephanodiscales</taxon>
        <taxon>Stephanodiscaceae</taxon>
        <taxon>Stephanodiscus</taxon>
    </lineage>
</organism>
<dbReference type="EMBL" id="JALLAZ020000385">
    <property type="protein sequence ID" value="KAL3796505.1"/>
    <property type="molecule type" value="Genomic_DNA"/>
</dbReference>
<accession>A0ABD3Q827</accession>
<name>A0ABD3Q827_9STRA</name>
<proteinExistence type="predicted"/>
<dbReference type="AlphaFoldDB" id="A0ABD3Q827"/>
<evidence type="ECO:0000313" key="3">
    <source>
        <dbReference type="Proteomes" id="UP001530315"/>
    </source>
</evidence>
<gene>
    <name evidence="2" type="ORF">ACHAW5_004407</name>
</gene>
<feature type="compositionally biased region" description="Low complexity" evidence="1">
    <location>
        <begin position="28"/>
        <end position="46"/>
    </location>
</feature>
<reference evidence="2 3" key="1">
    <citation type="submission" date="2024-10" db="EMBL/GenBank/DDBJ databases">
        <title>Updated reference genomes for cyclostephanoid diatoms.</title>
        <authorList>
            <person name="Roberts W.R."/>
            <person name="Alverson A.J."/>
        </authorList>
    </citation>
    <scope>NUCLEOTIDE SEQUENCE [LARGE SCALE GENOMIC DNA]</scope>
    <source>
        <strain evidence="2 3">AJA276-08</strain>
    </source>
</reference>
<dbReference type="PANTHER" id="PTHR12100:SF0">
    <property type="entry name" value="EXOCYST COMPLEX COMPONENT 5"/>
    <property type="match status" value="1"/>
</dbReference>
<evidence type="ECO:0000313" key="2">
    <source>
        <dbReference type="EMBL" id="KAL3796505.1"/>
    </source>
</evidence>
<evidence type="ECO:0008006" key="4">
    <source>
        <dbReference type="Google" id="ProtNLM"/>
    </source>
</evidence>
<dbReference type="PANTHER" id="PTHR12100">
    <property type="entry name" value="SEC10"/>
    <property type="match status" value="1"/>
</dbReference>
<protein>
    <recommendedName>
        <fullName evidence="4">Exocyst complex component Sec10</fullName>
    </recommendedName>
</protein>
<keyword evidence="3" id="KW-1185">Reference proteome</keyword>
<feature type="compositionally biased region" description="Polar residues" evidence="1">
    <location>
        <begin position="1"/>
        <end position="10"/>
    </location>
</feature>
<dbReference type="Proteomes" id="UP001530315">
    <property type="component" value="Unassembled WGS sequence"/>
</dbReference>
<feature type="compositionally biased region" description="Gly residues" evidence="1">
    <location>
        <begin position="121"/>
        <end position="145"/>
    </location>
</feature>
<sequence length="646" mass="70173">MSTNWRQGTPLSKPRSKGDIVTGRANAGGAVVPSSSSSSTYPATSGGLYDLDALDEELVTATGPSSSAYHDAIEPKLDNLRSLNKSKATFREMIRAAEADAANHAARMRSLNESRSAAATAGGGGGGGRGGDGAGGRGGGAGGRDGTSWRERLERRKKWDAKSEALKKEVATIVRLIDTPIEGTQAEVASERLARWQRALELYVYCPEETGVDLLKLLEKLIEGCGEEDELLDALSQASQTCTSLVDQTSLAVRDAADAMAEAEDAYHIKLEAHTMLANRAAEQSEKIEEQFRTNGSNALKIGQQLEMAEAKKRQCDTASLLIRQWWMMENLAEQEELSGEALQVNEEVRGIIPSSSCRMDPMFTRPENSLEAARALKSLRTVVKSRGNSASGALLDPVSRHRFDVTSRLIQRTSVALESRLIQSFSEVYAAGGTYDFSSPDAATRAGCLNWVELRNSAMALSYFDGGRGLHKRYVQMVVTSRFPELFQGGSGDTSDSDEDKDDEQLDMDSMRQKLSNLFHRVCEVCTAEFQLIANVFAYSANLGKGGGDAMFDLTSLSDAIPFQVARALLQRVISDPHDGLQARINDLLDSIDRRGDFDAGTKKLDTFVVVHEKAAGLFTMLKDSAQTMLMPTGKKRYASRLCTS</sequence>
<comment type="caution">
    <text evidence="2">The sequence shown here is derived from an EMBL/GenBank/DDBJ whole genome shotgun (WGS) entry which is preliminary data.</text>
</comment>
<evidence type="ECO:0000256" key="1">
    <source>
        <dbReference type="SAM" id="MobiDB-lite"/>
    </source>
</evidence>
<dbReference type="InterPro" id="IPR009976">
    <property type="entry name" value="Sec10-like"/>
</dbReference>
<feature type="region of interest" description="Disordered" evidence="1">
    <location>
        <begin position="1"/>
        <end position="46"/>
    </location>
</feature>
<feature type="region of interest" description="Disordered" evidence="1">
    <location>
        <begin position="108"/>
        <end position="151"/>
    </location>
</feature>